<dbReference type="Gene3D" id="3.90.1480.10">
    <property type="entry name" value="Alpha-2,3-sialyltransferase"/>
    <property type="match status" value="1"/>
</dbReference>
<protein>
    <recommendedName>
        <fullName evidence="4">DUF115 domain-containing protein</fullName>
    </recommendedName>
</protein>
<keyword evidence="1" id="KW-1133">Transmembrane helix</keyword>
<evidence type="ECO:0000256" key="1">
    <source>
        <dbReference type="SAM" id="Phobius"/>
    </source>
</evidence>
<sequence>MRLKPLCLDILHSAYFLQTFFRGRAFVSTVSSLVSPQNHSIFILANGPSLKDDVAPYLAELSECHTLMMNHSITQNIHKDIRPKYHILLDSVYFVGDTYNIMAQSDYERVTKEVQELYHSFEQLSYPVELLVPNIWKDKIHIKNPLITLQTFGIAKFKGFDFISRFLFSKAIALPSYCNVLIPSIICCIAMGYKKIYLLGCDHDWFKGYFVDSHNKFYIDYKHFYEEQQTESNFAKITLTEMLSVDSEILRSYHTIQRIFNNISIYNLSSNSAIQAFPRSTLESTLAEIFMGGGAKVRILSFYFLLFCFILITVKRGQYGKVLS</sequence>
<comment type="caution">
    <text evidence="2">The sequence shown here is derived from an EMBL/GenBank/DDBJ whole genome shotgun (WGS) entry which is preliminary data.</text>
</comment>
<dbReference type="AlphaFoldDB" id="A0A4U8SZG4"/>
<proteinExistence type="predicted"/>
<dbReference type="RefSeq" id="WP_034588679.1">
    <property type="nucleotide sequence ID" value="NZ_JRPE02000006.1"/>
</dbReference>
<evidence type="ECO:0008006" key="4">
    <source>
        <dbReference type="Google" id="ProtNLM"/>
    </source>
</evidence>
<name>A0A4U8SZG4_9HELI</name>
<keyword evidence="1" id="KW-0472">Membrane</keyword>
<dbReference type="Proteomes" id="UP000029921">
    <property type="component" value="Unassembled WGS sequence"/>
</dbReference>
<keyword evidence="3" id="KW-1185">Reference proteome</keyword>
<evidence type="ECO:0000313" key="2">
    <source>
        <dbReference type="EMBL" id="TLD92421.1"/>
    </source>
</evidence>
<gene>
    <name evidence="2" type="ORF">LS74_005085</name>
</gene>
<feature type="transmembrane region" description="Helical" evidence="1">
    <location>
        <begin position="297"/>
        <end position="314"/>
    </location>
</feature>
<reference evidence="2 3" key="1">
    <citation type="journal article" date="2014" name="Genome Announc.">
        <title>Draft genome sequences of eight enterohepatic helicobacter species isolated from both laboratory and wild rodents.</title>
        <authorList>
            <person name="Sheh A."/>
            <person name="Shen Z."/>
            <person name="Fox J.G."/>
        </authorList>
    </citation>
    <scope>NUCLEOTIDE SEQUENCE [LARGE SCALE GENOMIC DNA]</scope>
    <source>
        <strain evidence="2 3">MIT 96-1001</strain>
    </source>
</reference>
<dbReference type="EMBL" id="JRPE02000006">
    <property type="protein sequence ID" value="TLD92421.1"/>
    <property type="molecule type" value="Genomic_DNA"/>
</dbReference>
<organism evidence="2 3">
    <name type="scientific">Helicobacter magdeburgensis</name>
    <dbReference type="NCBI Taxonomy" id="471858"/>
    <lineage>
        <taxon>Bacteria</taxon>
        <taxon>Pseudomonadati</taxon>
        <taxon>Campylobacterota</taxon>
        <taxon>Epsilonproteobacteria</taxon>
        <taxon>Campylobacterales</taxon>
        <taxon>Helicobacteraceae</taxon>
        <taxon>Helicobacter</taxon>
    </lineage>
</organism>
<keyword evidence="1" id="KW-0812">Transmembrane</keyword>
<accession>A0A4U8SZG4</accession>
<dbReference type="InterPro" id="IPR036715">
    <property type="entry name" value="A-2_3-sialylTrfase_sf"/>
</dbReference>
<evidence type="ECO:0000313" key="3">
    <source>
        <dbReference type="Proteomes" id="UP000029921"/>
    </source>
</evidence>
<dbReference type="SUPFAM" id="SSF102414">
    <property type="entry name" value="Alpha-2,3/8-sialyltransferase CstII"/>
    <property type="match status" value="1"/>
</dbReference>